<keyword evidence="1" id="KW-0472">Membrane</keyword>
<keyword evidence="1" id="KW-0812">Transmembrane</keyword>
<reference evidence="2" key="1">
    <citation type="submission" date="2021-01" db="EMBL/GenBank/DDBJ databases">
        <authorList>
            <person name="Li R."/>
            <person name="Bekaert M."/>
        </authorList>
    </citation>
    <scope>NUCLEOTIDE SEQUENCE</scope>
    <source>
        <strain evidence="2">Farmed</strain>
    </source>
</reference>
<evidence type="ECO:0000256" key="1">
    <source>
        <dbReference type="SAM" id="Phobius"/>
    </source>
</evidence>
<evidence type="ECO:0000313" key="3">
    <source>
        <dbReference type="Proteomes" id="UP000597762"/>
    </source>
</evidence>
<sequence length="298" mass="33878">MVRTGVSKSTREKEKWRHPQLHPFFLFYLSFAQSLTQSSLSYFCLFPTLPRQLHPFAPIYLTFLQSPTNYSGFIIIFPSFFIASTAITSVLPRLSLFLKIPHQLFIGSSLFFSHFSLAPTAITPVFLVFLQTLTNSYCFIAIFLSFSLVPNAITPDLPPLFVSYTPAPITLAPTAITPVLHHFVHFPVIPQHSLLDHTHFPSFSFASTAIVPVLHRLTRFSTILHQLHLFRPHFSVIFFTSTATTPILPRSICFLKILHQLPFVQPHFSVIFLTSHRNHTRSSPLSSFFYNASQITLG</sequence>
<name>A0A812BDA5_ACAPH</name>
<keyword evidence="3" id="KW-1185">Reference proteome</keyword>
<proteinExistence type="predicted"/>
<comment type="caution">
    <text evidence="2">The sequence shown here is derived from an EMBL/GenBank/DDBJ whole genome shotgun (WGS) entry which is preliminary data.</text>
</comment>
<dbReference type="AlphaFoldDB" id="A0A812BDA5"/>
<dbReference type="EMBL" id="CAHIKZ030000497">
    <property type="protein sequence ID" value="CAE1177259.1"/>
    <property type="molecule type" value="Genomic_DNA"/>
</dbReference>
<keyword evidence="1" id="KW-1133">Transmembrane helix</keyword>
<feature type="transmembrane region" description="Helical" evidence="1">
    <location>
        <begin position="104"/>
        <end position="122"/>
    </location>
</feature>
<protein>
    <submittedName>
        <fullName evidence="2">Uncharacterized protein</fullName>
    </submittedName>
</protein>
<organism evidence="2 3">
    <name type="scientific">Acanthosepion pharaonis</name>
    <name type="common">Pharaoh cuttlefish</name>
    <name type="synonym">Sepia pharaonis</name>
    <dbReference type="NCBI Taxonomy" id="158019"/>
    <lineage>
        <taxon>Eukaryota</taxon>
        <taxon>Metazoa</taxon>
        <taxon>Spiralia</taxon>
        <taxon>Lophotrochozoa</taxon>
        <taxon>Mollusca</taxon>
        <taxon>Cephalopoda</taxon>
        <taxon>Coleoidea</taxon>
        <taxon>Decapodiformes</taxon>
        <taxon>Sepiida</taxon>
        <taxon>Sepiina</taxon>
        <taxon>Sepiidae</taxon>
        <taxon>Acanthosepion</taxon>
    </lineage>
</organism>
<evidence type="ECO:0000313" key="2">
    <source>
        <dbReference type="EMBL" id="CAE1177259.1"/>
    </source>
</evidence>
<feature type="transmembrane region" description="Helical" evidence="1">
    <location>
        <begin position="128"/>
        <end position="149"/>
    </location>
</feature>
<feature type="transmembrane region" description="Helical" evidence="1">
    <location>
        <begin position="70"/>
        <end position="92"/>
    </location>
</feature>
<gene>
    <name evidence="2" type="ORF">SPHA_14539</name>
</gene>
<dbReference type="Proteomes" id="UP000597762">
    <property type="component" value="Unassembled WGS sequence"/>
</dbReference>
<accession>A0A812BDA5</accession>